<dbReference type="InterPro" id="IPR019428">
    <property type="entry name" value="7TM_GPCR_serpentine_rcpt_Str"/>
</dbReference>
<feature type="transmembrane region" description="Helical" evidence="1">
    <location>
        <begin position="6"/>
        <end position="30"/>
    </location>
</feature>
<keyword evidence="1" id="KW-0812">Transmembrane</keyword>
<evidence type="ECO:0000313" key="2">
    <source>
        <dbReference type="Proteomes" id="UP000887574"/>
    </source>
</evidence>
<feature type="transmembrane region" description="Helical" evidence="1">
    <location>
        <begin position="86"/>
        <end position="102"/>
    </location>
</feature>
<name>A0A915D1M7_9BILA</name>
<keyword evidence="1" id="KW-0472">Membrane</keyword>
<sequence>MSTVRLIHSYNSSFCLFIGGFLNCFLVYLIKSRTTKEMKVYSRILLQTCVVDLCVLVIGFLSQPIFFAEYGESAKIFNCPFDSSSHMQFLLFCMWIIANFLSSTSMTFQFIYRYLLLCSSYYFACGLSLTFCPLRL</sequence>
<protein>
    <submittedName>
        <fullName evidence="3">Vomeronasal type-1 receptor</fullName>
    </submittedName>
</protein>
<feature type="transmembrane region" description="Helical" evidence="1">
    <location>
        <begin position="114"/>
        <end position="131"/>
    </location>
</feature>
<keyword evidence="1" id="KW-1133">Transmembrane helix</keyword>
<proteinExistence type="predicted"/>
<evidence type="ECO:0000313" key="3">
    <source>
        <dbReference type="WBParaSite" id="jg14597"/>
    </source>
</evidence>
<dbReference type="Pfam" id="PF10326">
    <property type="entry name" value="7TM_GPCR_Str"/>
    <property type="match status" value="1"/>
</dbReference>
<organism evidence="2 3">
    <name type="scientific">Ditylenchus dipsaci</name>
    <dbReference type="NCBI Taxonomy" id="166011"/>
    <lineage>
        <taxon>Eukaryota</taxon>
        <taxon>Metazoa</taxon>
        <taxon>Ecdysozoa</taxon>
        <taxon>Nematoda</taxon>
        <taxon>Chromadorea</taxon>
        <taxon>Rhabditida</taxon>
        <taxon>Tylenchina</taxon>
        <taxon>Tylenchomorpha</taxon>
        <taxon>Sphaerularioidea</taxon>
        <taxon>Anguinidae</taxon>
        <taxon>Anguininae</taxon>
        <taxon>Ditylenchus</taxon>
    </lineage>
</organism>
<accession>A0A915D1M7</accession>
<dbReference type="Proteomes" id="UP000887574">
    <property type="component" value="Unplaced"/>
</dbReference>
<reference evidence="3" key="1">
    <citation type="submission" date="2022-11" db="UniProtKB">
        <authorList>
            <consortium name="WormBaseParasite"/>
        </authorList>
    </citation>
    <scope>IDENTIFICATION</scope>
</reference>
<keyword evidence="2" id="KW-1185">Reference proteome</keyword>
<feature type="transmembrane region" description="Helical" evidence="1">
    <location>
        <begin position="42"/>
        <end position="66"/>
    </location>
</feature>
<evidence type="ECO:0000256" key="1">
    <source>
        <dbReference type="SAM" id="Phobius"/>
    </source>
</evidence>
<dbReference type="WBParaSite" id="jg14597">
    <property type="protein sequence ID" value="jg14597"/>
    <property type="gene ID" value="jg14597"/>
</dbReference>
<dbReference type="AlphaFoldDB" id="A0A915D1M7"/>